<dbReference type="CDD" id="cd00995">
    <property type="entry name" value="PBP2_NikA_DppA_OppA_like"/>
    <property type="match status" value="1"/>
</dbReference>
<evidence type="ECO:0000256" key="5">
    <source>
        <dbReference type="SAM" id="SignalP"/>
    </source>
</evidence>
<evidence type="ECO:0000256" key="2">
    <source>
        <dbReference type="ARBA" id="ARBA00005695"/>
    </source>
</evidence>
<dbReference type="PANTHER" id="PTHR30290">
    <property type="entry name" value="PERIPLASMIC BINDING COMPONENT OF ABC TRANSPORTER"/>
    <property type="match status" value="1"/>
</dbReference>
<protein>
    <submittedName>
        <fullName evidence="7">ABC transporter substrate-binding protein</fullName>
    </submittedName>
</protein>
<dbReference type="SUPFAM" id="SSF53850">
    <property type="entry name" value="Periplasmic binding protein-like II"/>
    <property type="match status" value="1"/>
</dbReference>
<dbReference type="RefSeq" id="WP_169399364.1">
    <property type="nucleotide sequence ID" value="NZ_BAAAJH010000003.1"/>
</dbReference>
<evidence type="ECO:0000256" key="3">
    <source>
        <dbReference type="ARBA" id="ARBA00022448"/>
    </source>
</evidence>
<organism evidence="7 8">
    <name type="scientific">Pseudonocardia xinjiangensis</name>
    <dbReference type="NCBI Taxonomy" id="75289"/>
    <lineage>
        <taxon>Bacteria</taxon>
        <taxon>Bacillati</taxon>
        <taxon>Actinomycetota</taxon>
        <taxon>Actinomycetes</taxon>
        <taxon>Pseudonocardiales</taxon>
        <taxon>Pseudonocardiaceae</taxon>
        <taxon>Pseudonocardia</taxon>
    </lineage>
</organism>
<comment type="caution">
    <text evidence="7">The sequence shown here is derived from an EMBL/GenBank/DDBJ whole genome shotgun (WGS) entry which is preliminary data.</text>
</comment>
<keyword evidence="8" id="KW-1185">Reference proteome</keyword>
<reference evidence="7 8" key="1">
    <citation type="submission" date="2020-04" db="EMBL/GenBank/DDBJ databases">
        <authorList>
            <person name="Klaysubun C."/>
            <person name="Duangmal K."/>
            <person name="Lipun K."/>
        </authorList>
    </citation>
    <scope>NUCLEOTIDE SEQUENCE [LARGE SCALE GENOMIC DNA]</scope>
    <source>
        <strain evidence="7 8">JCM 11839</strain>
    </source>
</reference>
<gene>
    <name evidence="7" type="ORF">HF577_30070</name>
</gene>
<comment type="similarity">
    <text evidence="2">Belongs to the bacterial solute-binding protein 5 family.</text>
</comment>
<dbReference type="Proteomes" id="UP001296706">
    <property type="component" value="Unassembled WGS sequence"/>
</dbReference>
<dbReference type="InterPro" id="IPR039424">
    <property type="entry name" value="SBP_5"/>
</dbReference>
<name>A0ABX1RPP7_9PSEU</name>
<dbReference type="Pfam" id="PF00496">
    <property type="entry name" value="SBP_bac_5"/>
    <property type="match status" value="1"/>
</dbReference>
<keyword evidence="4 5" id="KW-0732">Signal</keyword>
<dbReference type="Gene3D" id="3.10.105.10">
    <property type="entry name" value="Dipeptide-binding Protein, Domain 3"/>
    <property type="match status" value="1"/>
</dbReference>
<feature type="signal peptide" evidence="5">
    <location>
        <begin position="1"/>
        <end position="21"/>
    </location>
</feature>
<evidence type="ECO:0000256" key="1">
    <source>
        <dbReference type="ARBA" id="ARBA00004196"/>
    </source>
</evidence>
<feature type="chain" id="PRO_5047190200" evidence="5">
    <location>
        <begin position="22"/>
        <end position="526"/>
    </location>
</feature>
<accession>A0ABX1RPP7</accession>
<dbReference type="EMBL" id="JAAXKY010000141">
    <property type="protein sequence ID" value="NMH81325.1"/>
    <property type="molecule type" value="Genomic_DNA"/>
</dbReference>
<dbReference type="PIRSF" id="PIRSF002741">
    <property type="entry name" value="MppA"/>
    <property type="match status" value="1"/>
</dbReference>
<dbReference type="PANTHER" id="PTHR30290:SF10">
    <property type="entry name" value="PERIPLASMIC OLIGOPEPTIDE-BINDING PROTEIN-RELATED"/>
    <property type="match status" value="1"/>
</dbReference>
<dbReference type="InterPro" id="IPR000914">
    <property type="entry name" value="SBP_5_dom"/>
</dbReference>
<dbReference type="Gene3D" id="3.40.190.10">
    <property type="entry name" value="Periplasmic binding protein-like II"/>
    <property type="match status" value="1"/>
</dbReference>
<dbReference type="InterPro" id="IPR030678">
    <property type="entry name" value="Peptide/Ni-bd"/>
</dbReference>
<evidence type="ECO:0000256" key="4">
    <source>
        <dbReference type="ARBA" id="ARBA00022729"/>
    </source>
</evidence>
<feature type="domain" description="Solute-binding protein family 5" evidence="6">
    <location>
        <begin position="77"/>
        <end position="428"/>
    </location>
</feature>
<evidence type="ECO:0000259" key="6">
    <source>
        <dbReference type="Pfam" id="PF00496"/>
    </source>
</evidence>
<dbReference type="PROSITE" id="PS51257">
    <property type="entry name" value="PROKAR_LIPOPROTEIN"/>
    <property type="match status" value="1"/>
</dbReference>
<proteinExistence type="inferred from homology"/>
<evidence type="ECO:0000313" key="7">
    <source>
        <dbReference type="EMBL" id="NMH81325.1"/>
    </source>
</evidence>
<keyword evidence="3" id="KW-0813">Transport</keyword>
<evidence type="ECO:0000313" key="8">
    <source>
        <dbReference type="Proteomes" id="UP001296706"/>
    </source>
</evidence>
<sequence length="526" mass="53819">MRSSAALAAAGALALTLAACGSGGTATGGGAADGGTFVMVLPADPGNLDPHFTSLSSAFQVGQFLYDSLVDIDEKGEMVAGLAEKWEATTTTATYTLREGVTCSDGTPLTASDVAANISFVGDTRNASTRVGIFVPPGASATGDDATRTVTVTSPVPDAFLSRTVGGLQIVCPKGMADRSLLARGAVGSGMYTMTEAVPGDHYTLTRRPEYAWGPGDWRPDQPGLPDKVVLRVVANETTAANLLASGEVQVAAVTGPDRQRLQGMGLFERDARYPAGELWFNQEAGRPAADPAVRRALTQALDLGQLGQVLTSGAGLPSSGFVSTGRSPCSTGEVAANLPAHDLDAARAGLDAAGFPAGPDGLRARDGGRLSMSVFYPTSVLPGMQAAAELLQQAWAAVGVDVTLRGGADAETGQLVSGQADWDAAFIPLTVSLPSQLVPFLSGPTPPAGTNFAHIQNPGYTAEVQAAAAIPGVGGCDRWAAAERELLRNVDVVPFADATRPMFGRGVTFELSDGSVAPATIRFTG</sequence>
<comment type="subcellular location">
    <subcellularLocation>
        <location evidence="1">Cell envelope</location>
    </subcellularLocation>
</comment>